<protein>
    <submittedName>
        <fullName evidence="5">3-oxoacyl-[acyl-carrier-protein] synthase-3</fullName>
    </submittedName>
</protein>
<dbReference type="STRING" id="1513793.SAMN06296036_109192"/>
<dbReference type="InterPro" id="IPR016039">
    <property type="entry name" value="Thiolase-like"/>
</dbReference>
<evidence type="ECO:0000313" key="6">
    <source>
        <dbReference type="Proteomes" id="UP000192907"/>
    </source>
</evidence>
<sequence length="347" mass="37848">MKYSNVFLSAIGYQLPDIVVSTKELEERIAPVYQALKIPMGQLEFLTGIKERRWWPKNFVISDGASKAAEKALQKAGLTGDDVDILVYAGVCRDYIEPATACKIAYDLGVKEGASVYDISNACLGTLNGLVDVANRIELGQADVGVVVSCESARDINEDTITKLLDNRDIEVFKKSLATLTGGSGAVALVLTSQRKSEVCQHRILGGVTRADSQYHDLCRWGMRRLKDSLFEQFLTTDAVSVMKHGVQLGIRTWQALLAELKWAQDTIDRTISHQVGRSHRASILKALGLQESMDFPTYQVLGNMGTVSLPLSAAIADEKGFLKAGNKVGFLGIGSGLNCMMLGVEW</sequence>
<evidence type="ECO:0000256" key="1">
    <source>
        <dbReference type="ARBA" id="ARBA00022679"/>
    </source>
</evidence>
<feature type="domain" description="Thiolase N-terminal" evidence="3">
    <location>
        <begin position="58"/>
        <end position="157"/>
    </location>
</feature>
<keyword evidence="2" id="KW-0012">Acyltransferase</keyword>
<dbReference type="GO" id="GO:0044550">
    <property type="term" value="P:secondary metabolite biosynthetic process"/>
    <property type="evidence" value="ECO:0007669"/>
    <property type="project" value="TreeGrafter"/>
</dbReference>
<dbReference type="Pfam" id="PF00108">
    <property type="entry name" value="Thiolase_N"/>
    <property type="match status" value="1"/>
</dbReference>
<feature type="domain" description="Beta-ketoacyl-[acyl-carrier-protein] synthase III C-terminal" evidence="4">
    <location>
        <begin position="258"/>
        <end position="347"/>
    </location>
</feature>
<dbReference type="PANTHER" id="PTHR34069:SF3">
    <property type="entry name" value="ACYL-COA:ACYL-COA ALKYLTRANSFERASE"/>
    <property type="match status" value="1"/>
</dbReference>
<keyword evidence="1" id="KW-0808">Transferase</keyword>
<gene>
    <name evidence="5" type="ORF">SAMN06296036_109192</name>
</gene>
<dbReference type="EMBL" id="FWZT01000009">
    <property type="protein sequence ID" value="SMF30733.1"/>
    <property type="molecule type" value="Genomic_DNA"/>
</dbReference>
<dbReference type="OrthoDB" id="9788274at2"/>
<dbReference type="AlphaFoldDB" id="A0A1Y6C0Z1"/>
<dbReference type="Gene3D" id="3.40.47.10">
    <property type="match status" value="2"/>
</dbReference>
<proteinExistence type="predicted"/>
<name>A0A1Y6C0Z1_9BACT</name>
<dbReference type="Proteomes" id="UP000192907">
    <property type="component" value="Unassembled WGS sequence"/>
</dbReference>
<evidence type="ECO:0000256" key="2">
    <source>
        <dbReference type="ARBA" id="ARBA00023315"/>
    </source>
</evidence>
<dbReference type="RefSeq" id="WP_132319176.1">
    <property type="nucleotide sequence ID" value="NZ_FWZT01000009.1"/>
</dbReference>
<dbReference type="GO" id="GO:0016747">
    <property type="term" value="F:acyltransferase activity, transferring groups other than amino-acyl groups"/>
    <property type="evidence" value="ECO:0007669"/>
    <property type="project" value="InterPro"/>
</dbReference>
<reference evidence="6" key="1">
    <citation type="submission" date="2017-04" db="EMBL/GenBank/DDBJ databases">
        <authorList>
            <person name="Varghese N."/>
            <person name="Submissions S."/>
        </authorList>
    </citation>
    <scope>NUCLEOTIDE SEQUENCE [LARGE SCALE GENOMIC DNA]</scope>
    <source>
        <strain evidence="6">RKEM611</strain>
    </source>
</reference>
<evidence type="ECO:0000259" key="4">
    <source>
        <dbReference type="Pfam" id="PF08541"/>
    </source>
</evidence>
<dbReference type="InterPro" id="IPR020616">
    <property type="entry name" value="Thiolase_N"/>
</dbReference>
<dbReference type="NCBIfam" id="NF006720">
    <property type="entry name" value="PRK09258.1"/>
    <property type="match status" value="1"/>
</dbReference>
<evidence type="ECO:0000313" key="5">
    <source>
        <dbReference type="EMBL" id="SMF30733.1"/>
    </source>
</evidence>
<keyword evidence="6" id="KW-1185">Reference proteome</keyword>
<dbReference type="InterPro" id="IPR013747">
    <property type="entry name" value="ACP_syn_III_C"/>
</dbReference>
<dbReference type="SUPFAM" id="SSF53901">
    <property type="entry name" value="Thiolase-like"/>
    <property type="match status" value="1"/>
</dbReference>
<dbReference type="CDD" id="cd00830">
    <property type="entry name" value="KAS_III"/>
    <property type="match status" value="1"/>
</dbReference>
<evidence type="ECO:0000259" key="3">
    <source>
        <dbReference type="Pfam" id="PF00108"/>
    </source>
</evidence>
<accession>A0A1Y6C0Z1</accession>
<organism evidence="5 6">
    <name type="scientific">Pseudobacteriovorax antillogorgiicola</name>
    <dbReference type="NCBI Taxonomy" id="1513793"/>
    <lineage>
        <taxon>Bacteria</taxon>
        <taxon>Pseudomonadati</taxon>
        <taxon>Bdellovibrionota</taxon>
        <taxon>Oligoflexia</taxon>
        <taxon>Oligoflexales</taxon>
        <taxon>Pseudobacteriovoracaceae</taxon>
        <taxon>Pseudobacteriovorax</taxon>
    </lineage>
</organism>
<dbReference type="PANTHER" id="PTHR34069">
    <property type="entry name" value="3-OXOACYL-[ACYL-CARRIER-PROTEIN] SYNTHASE 3"/>
    <property type="match status" value="1"/>
</dbReference>
<dbReference type="Pfam" id="PF08541">
    <property type="entry name" value="ACP_syn_III_C"/>
    <property type="match status" value="1"/>
</dbReference>